<reference evidence="3" key="1">
    <citation type="submission" date="2019-07" db="EMBL/GenBank/DDBJ databases">
        <title>The discovery of a new lineage B mimivirus raises questions about particles surface fibrils.</title>
        <authorList>
            <person name="Silva L.K.S."/>
            <person name="Rodrigues R.A.L."/>
            <person name="Andrade A.C.S.P."/>
            <person name="Hikida H."/>
            <person name="Andreani J."/>
            <person name="Levasseur A."/>
            <person name="La Scola B."/>
            <person name="Abrahao J.S."/>
        </authorList>
    </citation>
    <scope>NUCLEOTIDE SEQUENCE</scope>
    <source>
        <strain evidence="3">B60</strain>
    </source>
</reference>
<dbReference type="SMART" id="SM00248">
    <property type="entry name" value="ANK"/>
    <property type="match status" value="7"/>
</dbReference>
<dbReference type="EMBL" id="MN175499">
    <property type="protein sequence ID" value="QID05765.1"/>
    <property type="molecule type" value="Genomic_DNA"/>
</dbReference>
<dbReference type="PANTHER" id="PTHR23206">
    <property type="entry name" value="MASK PROTEIN"/>
    <property type="match status" value="1"/>
</dbReference>
<dbReference type="PROSITE" id="PS50297">
    <property type="entry name" value="ANK_REP_REGION"/>
    <property type="match status" value="3"/>
</dbReference>
<dbReference type="GO" id="GO:0045087">
    <property type="term" value="P:innate immune response"/>
    <property type="evidence" value="ECO:0007669"/>
    <property type="project" value="TreeGrafter"/>
</dbReference>
<keyword evidence="2" id="KW-0040">ANK repeat</keyword>
<name>A0A6G6AA95_9VIRU</name>
<sequence length="435" mass="50376">MSVKLYFKITNENECHHGFQYKDGLNILEGEFNDNPQDYCVPGRLYFCEPKDIYHYLHYGVYLREVYLPVDNPNFKMIMNRLKIYGANMIILGKKYHLNDLNTWKYMIECGLDIHYNDNEPLKTAIYNGYLEIVKNLIKCEDSFLAYQKVCGNSIVYAVNGGYLDIVKRLINLSSTYNDLTYALMQSSLSGNLEMIQFLIDKGANIHANNDIAVRNASLKGHLEVVKYLVSIGANVHTTENYAIRWAAREGHLEVVKYLLECGVDIFAYNYYALQCIIDYGHPQIVEYISGLENYAEIYNKFKLEPVNVKYYGKNRELKSLITHADLDKIINLIDTGAYIHADDDYILRHAAREGRLSVLKYLVKKGAYIHARDDYALRWAARRGHLSVVKYLIEKGAVSNTLDDYAMKWAEKKGHTKVVQYLKIYKKLIISYLN</sequence>
<dbReference type="Pfam" id="PF12796">
    <property type="entry name" value="Ank_2"/>
    <property type="match status" value="2"/>
</dbReference>
<dbReference type="InterPro" id="IPR002110">
    <property type="entry name" value="Ankyrin_rpt"/>
</dbReference>
<organism evidence="3">
    <name type="scientific">Borely moumouvirus</name>
    <dbReference type="NCBI Taxonomy" id="2712067"/>
    <lineage>
        <taxon>Viruses</taxon>
        <taxon>Varidnaviria</taxon>
        <taxon>Bamfordvirae</taxon>
        <taxon>Nucleocytoviricota</taxon>
        <taxon>Megaviricetes</taxon>
        <taxon>Imitervirales</taxon>
        <taxon>Mimiviridae</taxon>
        <taxon>Megamimivirinae</taxon>
        <taxon>Moumouvirus</taxon>
    </lineage>
</organism>
<evidence type="ECO:0000256" key="2">
    <source>
        <dbReference type="ARBA" id="ARBA00023043"/>
    </source>
</evidence>
<evidence type="ECO:0000256" key="1">
    <source>
        <dbReference type="ARBA" id="ARBA00022737"/>
    </source>
</evidence>
<dbReference type="InterPro" id="IPR051631">
    <property type="entry name" value="Ankyrin-KH/SAM_domain"/>
</dbReference>
<dbReference type="PROSITE" id="PS50088">
    <property type="entry name" value="ANK_REPEAT"/>
    <property type="match status" value="5"/>
</dbReference>
<dbReference type="PANTHER" id="PTHR23206:SF7">
    <property type="entry name" value="PROTEIN KINASE DOMAIN-CONTAINING PROTEIN"/>
    <property type="match status" value="1"/>
</dbReference>
<dbReference type="InterPro" id="IPR036770">
    <property type="entry name" value="Ankyrin_rpt-contain_sf"/>
</dbReference>
<dbReference type="Pfam" id="PF00023">
    <property type="entry name" value="Ank"/>
    <property type="match status" value="1"/>
</dbReference>
<dbReference type="SUPFAM" id="SSF48403">
    <property type="entry name" value="Ankyrin repeat"/>
    <property type="match status" value="1"/>
</dbReference>
<evidence type="ECO:0000313" key="3">
    <source>
        <dbReference type="EMBL" id="QID05765.1"/>
    </source>
</evidence>
<accession>A0A6G6AA95</accession>
<dbReference type="Gene3D" id="1.25.40.20">
    <property type="entry name" value="Ankyrin repeat-containing domain"/>
    <property type="match status" value="2"/>
</dbReference>
<keyword evidence="1" id="KW-0677">Repeat</keyword>
<proteinExistence type="predicted"/>
<protein>
    <submittedName>
        <fullName evidence="3">Ankyrin repeat-containing protein</fullName>
    </submittedName>
</protein>